<evidence type="ECO:0000313" key="6">
    <source>
        <dbReference type="Proteomes" id="UP000294911"/>
    </source>
</evidence>
<dbReference type="InterPro" id="IPR000524">
    <property type="entry name" value="Tscrpt_reg_HTH_GntR"/>
</dbReference>
<organism evidence="5 6">
    <name type="scientific">Tamaricihabitans halophyticus</name>
    <dbReference type="NCBI Taxonomy" id="1262583"/>
    <lineage>
        <taxon>Bacteria</taxon>
        <taxon>Bacillati</taxon>
        <taxon>Actinomycetota</taxon>
        <taxon>Actinomycetes</taxon>
        <taxon>Pseudonocardiales</taxon>
        <taxon>Pseudonocardiaceae</taxon>
        <taxon>Tamaricihabitans</taxon>
    </lineage>
</organism>
<dbReference type="RefSeq" id="WP_132878345.1">
    <property type="nucleotide sequence ID" value="NZ_SLXQ01000008.1"/>
</dbReference>
<dbReference type="AlphaFoldDB" id="A0A4R2QKQ4"/>
<gene>
    <name evidence="5" type="ORF">EV191_108117</name>
</gene>
<keyword evidence="6" id="KW-1185">Reference proteome</keyword>
<dbReference type="PANTHER" id="PTHR43537:SF49">
    <property type="entry name" value="TRANSCRIPTIONAL REGULATORY PROTEIN"/>
    <property type="match status" value="1"/>
</dbReference>
<keyword evidence="1" id="KW-0805">Transcription regulation</keyword>
<dbReference type="Pfam" id="PF07729">
    <property type="entry name" value="FCD"/>
    <property type="match status" value="1"/>
</dbReference>
<dbReference type="InterPro" id="IPR036390">
    <property type="entry name" value="WH_DNA-bd_sf"/>
</dbReference>
<dbReference type="Gene3D" id="1.20.120.530">
    <property type="entry name" value="GntR ligand-binding domain-like"/>
    <property type="match status" value="1"/>
</dbReference>
<dbReference type="InterPro" id="IPR011711">
    <property type="entry name" value="GntR_C"/>
</dbReference>
<evidence type="ECO:0000256" key="3">
    <source>
        <dbReference type="ARBA" id="ARBA00023163"/>
    </source>
</evidence>
<dbReference type="EMBL" id="SLXQ01000008">
    <property type="protein sequence ID" value="TCP50030.1"/>
    <property type="molecule type" value="Genomic_DNA"/>
</dbReference>
<dbReference type="GO" id="GO:0003700">
    <property type="term" value="F:DNA-binding transcription factor activity"/>
    <property type="evidence" value="ECO:0007669"/>
    <property type="project" value="InterPro"/>
</dbReference>
<dbReference type="PROSITE" id="PS50949">
    <property type="entry name" value="HTH_GNTR"/>
    <property type="match status" value="1"/>
</dbReference>
<accession>A0A4R2QKQ4</accession>
<dbReference type="Proteomes" id="UP000294911">
    <property type="component" value="Unassembled WGS sequence"/>
</dbReference>
<comment type="caution">
    <text evidence="5">The sequence shown here is derived from an EMBL/GenBank/DDBJ whole genome shotgun (WGS) entry which is preliminary data.</text>
</comment>
<evidence type="ECO:0000259" key="4">
    <source>
        <dbReference type="PROSITE" id="PS50949"/>
    </source>
</evidence>
<proteinExistence type="predicted"/>
<keyword evidence="3" id="KW-0804">Transcription</keyword>
<evidence type="ECO:0000256" key="1">
    <source>
        <dbReference type="ARBA" id="ARBA00023015"/>
    </source>
</evidence>
<dbReference type="SUPFAM" id="SSF48008">
    <property type="entry name" value="GntR ligand-binding domain-like"/>
    <property type="match status" value="1"/>
</dbReference>
<dbReference type="Pfam" id="PF00392">
    <property type="entry name" value="GntR"/>
    <property type="match status" value="1"/>
</dbReference>
<dbReference type="PANTHER" id="PTHR43537">
    <property type="entry name" value="TRANSCRIPTIONAL REGULATOR, GNTR FAMILY"/>
    <property type="match status" value="1"/>
</dbReference>
<dbReference type="SMART" id="SM00895">
    <property type="entry name" value="FCD"/>
    <property type="match status" value="1"/>
</dbReference>
<dbReference type="InterPro" id="IPR008920">
    <property type="entry name" value="TF_FadR/GntR_C"/>
</dbReference>
<evidence type="ECO:0000313" key="5">
    <source>
        <dbReference type="EMBL" id="TCP50030.1"/>
    </source>
</evidence>
<dbReference type="SMART" id="SM00345">
    <property type="entry name" value="HTH_GNTR"/>
    <property type="match status" value="1"/>
</dbReference>
<dbReference type="SUPFAM" id="SSF46785">
    <property type="entry name" value="Winged helix' DNA-binding domain"/>
    <property type="match status" value="1"/>
</dbReference>
<dbReference type="GO" id="GO:0003677">
    <property type="term" value="F:DNA binding"/>
    <property type="evidence" value="ECO:0007669"/>
    <property type="project" value="UniProtKB-KW"/>
</dbReference>
<evidence type="ECO:0000256" key="2">
    <source>
        <dbReference type="ARBA" id="ARBA00023125"/>
    </source>
</evidence>
<protein>
    <submittedName>
        <fullName evidence="5">GntR family transcriptional regulator</fullName>
    </submittedName>
</protein>
<dbReference type="InterPro" id="IPR036388">
    <property type="entry name" value="WH-like_DNA-bd_sf"/>
</dbReference>
<dbReference type="OrthoDB" id="8680240at2"/>
<keyword evidence="2" id="KW-0238">DNA-binding</keyword>
<feature type="domain" description="HTH gntR-type" evidence="4">
    <location>
        <begin position="14"/>
        <end position="80"/>
    </location>
</feature>
<name>A0A4R2QKQ4_9PSEU</name>
<dbReference type="Gene3D" id="1.10.10.10">
    <property type="entry name" value="Winged helix-like DNA-binding domain superfamily/Winged helix DNA-binding domain"/>
    <property type="match status" value="1"/>
</dbReference>
<sequence>MSAPQLPPLPARPGNLTDLVLAALQRAIIEQQLPPGQQVSEASLADSLQVSKTPVREALLRLRHIGLVETADRGLRVTMPSASRTRYAYELRAGLERSAATLAAERCSDAELVTVAEAAQNSLEHALHGDADGFRACDLAFHQSVCEAARNPLLEQAVRDALLLTGALRARDVPISGDSVGCAREHLAVSDALAERDGHAAGRAMYAHVQHVMRIVLDALGEPDADG</sequence>
<reference evidence="5 6" key="1">
    <citation type="submission" date="2019-03" db="EMBL/GenBank/DDBJ databases">
        <title>Genomic Encyclopedia of Type Strains, Phase IV (KMG-IV): sequencing the most valuable type-strain genomes for metagenomic binning, comparative biology and taxonomic classification.</title>
        <authorList>
            <person name="Goeker M."/>
        </authorList>
    </citation>
    <scope>NUCLEOTIDE SEQUENCE [LARGE SCALE GENOMIC DNA]</scope>
    <source>
        <strain evidence="5 6">DSM 45765</strain>
    </source>
</reference>